<dbReference type="RefSeq" id="WP_343194255.1">
    <property type="nucleotide sequence ID" value="NZ_JBCIVJ010000012.1"/>
</dbReference>
<sequence>MIDTSSAIQKEVIYEDQNIIVLHKKGNSDFILCTFGDMVTLAQGDKIYAEKAIYKMDCAAIGFMAKNANWFPQDSVIKAIKRIEDIISNNKSIISYGGSMGGYAAIKYSKLLGASRTIACCPQWSIDPKECSGVKNGYERYFTDSLSDMGIKSEDVSGDVFILYDPHHGIDSYHFNNIKSKSEKVVGVHVPFVGHDVTTVMAGTENLRGMIESAKSLDVNNFVKIIRNARKNNSRRYEYVLKKSAVRHPYISAKIILLGKKRTLNELNVLNKAISILVRSGKLERALEIARLSMSFVDSDKQVFIKEIVTAIELLSFKEPKQITTSHNTVLFYNSLTSTLRHEKEESVMLMTRILRKVYTFSQGGDEYLVIRHEGRYHFIDWVGGSVFLNKSKSERSIKKQPLDNGKCCFTHGGKYMCAENDGLIVINRNTVSAWESFLN</sequence>
<dbReference type="EMBL" id="JBCIVJ010000012">
    <property type="protein sequence ID" value="MEN0580491.1"/>
    <property type="molecule type" value="Genomic_DNA"/>
</dbReference>
<reference evidence="1 2" key="1">
    <citation type="submission" date="2024-02" db="EMBL/GenBank/DDBJ databases">
        <title>Whole genome of MDR Enterobacteriaceae from southern Thailand.</title>
        <authorList>
            <person name="Surachat K."/>
        </authorList>
    </citation>
    <scope>NUCLEOTIDE SEQUENCE [LARGE SCALE GENOMIC DNA]</scope>
    <source>
        <strain evidence="1 2">PSU_29</strain>
    </source>
</reference>
<comment type="caution">
    <text evidence="1">The sequence shown here is derived from an EMBL/GenBank/DDBJ whole genome shotgun (WGS) entry which is preliminary data.</text>
</comment>
<keyword evidence="2" id="KW-1185">Reference proteome</keyword>
<evidence type="ECO:0000313" key="1">
    <source>
        <dbReference type="EMBL" id="MEN0580491.1"/>
    </source>
</evidence>
<dbReference type="Proteomes" id="UP001411173">
    <property type="component" value="Unassembled WGS sequence"/>
</dbReference>
<evidence type="ECO:0008006" key="3">
    <source>
        <dbReference type="Google" id="ProtNLM"/>
    </source>
</evidence>
<proteinExistence type="predicted"/>
<gene>
    <name evidence="1" type="ORF">AAIG39_15990</name>
</gene>
<evidence type="ECO:0000313" key="2">
    <source>
        <dbReference type="Proteomes" id="UP001411173"/>
    </source>
</evidence>
<name>A0ABU9V9Q9_9ENTR</name>
<organism evidence="1 2">
    <name type="scientific">Phytobacter palmae</name>
    <dbReference type="NCBI Taxonomy" id="1855371"/>
    <lineage>
        <taxon>Bacteria</taxon>
        <taxon>Pseudomonadati</taxon>
        <taxon>Pseudomonadota</taxon>
        <taxon>Gammaproteobacteria</taxon>
        <taxon>Enterobacterales</taxon>
        <taxon>Enterobacteriaceae</taxon>
        <taxon>Phytobacter</taxon>
    </lineage>
</organism>
<accession>A0ABU9V9Q9</accession>
<protein>
    <recommendedName>
        <fullName evidence="3">Alpha/beta hydrolase</fullName>
    </recommendedName>
</protein>